<dbReference type="KEGG" id="bor:COCMIDRAFT_107639"/>
<reference evidence="1 2" key="1">
    <citation type="journal article" date="2013" name="PLoS Genet.">
        <title>Comparative genome structure, secondary metabolite, and effector coding capacity across Cochliobolus pathogens.</title>
        <authorList>
            <person name="Condon B.J."/>
            <person name="Leng Y."/>
            <person name="Wu D."/>
            <person name="Bushley K.E."/>
            <person name="Ohm R.A."/>
            <person name="Otillar R."/>
            <person name="Martin J."/>
            <person name="Schackwitz W."/>
            <person name="Grimwood J."/>
            <person name="MohdZainudin N."/>
            <person name="Xue C."/>
            <person name="Wang R."/>
            <person name="Manning V.A."/>
            <person name="Dhillon B."/>
            <person name="Tu Z.J."/>
            <person name="Steffenson B.J."/>
            <person name="Salamov A."/>
            <person name="Sun H."/>
            <person name="Lowry S."/>
            <person name="LaButti K."/>
            <person name="Han J."/>
            <person name="Copeland A."/>
            <person name="Lindquist E."/>
            <person name="Barry K."/>
            <person name="Schmutz J."/>
            <person name="Baker S.E."/>
            <person name="Ciuffetti L.M."/>
            <person name="Grigoriev I.V."/>
            <person name="Zhong S."/>
            <person name="Turgeon B.G."/>
        </authorList>
    </citation>
    <scope>NUCLEOTIDE SEQUENCE [LARGE SCALE GENOMIC DNA]</scope>
    <source>
        <strain evidence="1 2">ATCC 44560</strain>
    </source>
</reference>
<sequence length="59" mass="6675">MRNVPPGAAKTPVGQKQLMLRQVKICATLALLSVSFASLDFSPYREGRQLLYPYPEYFL</sequence>
<evidence type="ECO:0000313" key="2">
    <source>
        <dbReference type="Proteomes" id="UP000054032"/>
    </source>
</evidence>
<name>W6YZD1_COCMI</name>
<dbReference type="RefSeq" id="XP_007692595.1">
    <property type="nucleotide sequence ID" value="XM_007694405.1"/>
</dbReference>
<dbReference type="Proteomes" id="UP000054032">
    <property type="component" value="Unassembled WGS sequence"/>
</dbReference>
<evidence type="ECO:0000313" key="1">
    <source>
        <dbReference type="EMBL" id="EUC40879.1"/>
    </source>
</evidence>
<dbReference type="AlphaFoldDB" id="W6YZD1"/>
<proteinExistence type="predicted"/>
<dbReference type="HOGENOM" id="CLU_2960387_0_0_1"/>
<organism evidence="1 2">
    <name type="scientific">Bipolaris oryzae ATCC 44560</name>
    <dbReference type="NCBI Taxonomy" id="930090"/>
    <lineage>
        <taxon>Eukaryota</taxon>
        <taxon>Fungi</taxon>
        <taxon>Dikarya</taxon>
        <taxon>Ascomycota</taxon>
        <taxon>Pezizomycotina</taxon>
        <taxon>Dothideomycetes</taxon>
        <taxon>Pleosporomycetidae</taxon>
        <taxon>Pleosporales</taxon>
        <taxon>Pleosporineae</taxon>
        <taxon>Pleosporaceae</taxon>
        <taxon>Bipolaris</taxon>
    </lineage>
</organism>
<protein>
    <submittedName>
        <fullName evidence="1">Uncharacterized protein</fullName>
    </submittedName>
</protein>
<gene>
    <name evidence="1" type="ORF">COCMIDRAFT_107639</name>
</gene>
<accession>W6YZD1</accession>
<dbReference type="GeneID" id="19119090"/>
<dbReference type="EMBL" id="KI964133">
    <property type="protein sequence ID" value="EUC40879.1"/>
    <property type="molecule type" value="Genomic_DNA"/>
</dbReference>
<keyword evidence="2" id="KW-1185">Reference proteome</keyword>